<keyword evidence="13" id="KW-1185">Reference proteome</keyword>
<comment type="similarity">
    <text evidence="2 11">Belongs to the somatotropin/prolactin family.</text>
</comment>
<dbReference type="InterPro" id="IPR009079">
    <property type="entry name" value="4_helix_cytokine-like_core"/>
</dbReference>
<dbReference type="InterPro" id="IPR018116">
    <property type="entry name" value="Somatotropin_CS"/>
</dbReference>
<evidence type="ECO:0000256" key="11">
    <source>
        <dbReference type="RuleBase" id="RU003618"/>
    </source>
</evidence>
<dbReference type="GO" id="GO:0046872">
    <property type="term" value="F:metal ion binding"/>
    <property type="evidence" value="ECO:0007669"/>
    <property type="project" value="UniProtKB-KW"/>
</dbReference>
<dbReference type="SUPFAM" id="SSF47266">
    <property type="entry name" value="4-helical cytokines"/>
    <property type="match status" value="2"/>
</dbReference>
<evidence type="ECO:0000256" key="4">
    <source>
        <dbReference type="ARBA" id="ARBA00022702"/>
    </source>
</evidence>
<dbReference type="Gene3D" id="1.20.1250.10">
    <property type="match status" value="2"/>
</dbReference>
<protein>
    <recommendedName>
        <fullName evidence="8">Prolactin</fullName>
    </recommendedName>
</protein>
<feature type="binding site" evidence="10">
    <location>
        <position position="100"/>
    </location>
    <ligand>
        <name>Zn(2+)</name>
        <dbReference type="ChEBI" id="CHEBI:29105"/>
    </ligand>
</feature>
<keyword evidence="3" id="KW-0964">Secreted</keyword>
<dbReference type="InterPro" id="IPR001400">
    <property type="entry name" value="Somatotropin/Prolactin"/>
</dbReference>
<dbReference type="PRINTS" id="PR00836">
    <property type="entry name" value="SOMATOTROPIN"/>
</dbReference>
<dbReference type="PROSITE" id="PS00266">
    <property type="entry name" value="SOMATOTROPIN_1"/>
    <property type="match status" value="2"/>
</dbReference>
<accession>A0AAW0JD92</accession>
<comment type="function">
    <text evidence="6">Prolactin acts primarily on the mammary gland by promoting lactation.</text>
</comment>
<keyword evidence="4 11" id="KW-0372">Hormone</keyword>
<evidence type="ECO:0000256" key="2">
    <source>
        <dbReference type="ARBA" id="ARBA00008474"/>
    </source>
</evidence>
<evidence type="ECO:0000256" key="8">
    <source>
        <dbReference type="ARBA" id="ARBA00041065"/>
    </source>
</evidence>
<keyword evidence="10" id="KW-0479">Metal-binding</keyword>
<dbReference type="GO" id="GO:0005148">
    <property type="term" value="F:prolactin receptor binding"/>
    <property type="evidence" value="ECO:0007669"/>
    <property type="project" value="TreeGrafter"/>
</dbReference>
<evidence type="ECO:0000313" key="12">
    <source>
        <dbReference type="EMBL" id="KAK7824720.1"/>
    </source>
</evidence>
<keyword evidence="9" id="KW-0421">Lactation</keyword>
<dbReference type="GO" id="GO:0008284">
    <property type="term" value="P:positive regulation of cell population proliferation"/>
    <property type="evidence" value="ECO:0007669"/>
    <property type="project" value="TreeGrafter"/>
</dbReference>
<evidence type="ECO:0000256" key="1">
    <source>
        <dbReference type="ARBA" id="ARBA00004613"/>
    </source>
</evidence>
<dbReference type="GO" id="GO:0046427">
    <property type="term" value="P:positive regulation of receptor signaling pathway via JAK-STAT"/>
    <property type="evidence" value="ECO:0007669"/>
    <property type="project" value="TreeGrafter"/>
</dbReference>
<evidence type="ECO:0000256" key="3">
    <source>
        <dbReference type="ARBA" id="ARBA00022525"/>
    </source>
</evidence>
<comment type="subcellular location">
    <subcellularLocation>
        <location evidence="1 11">Secreted</location>
    </subcellularLocation>
</comment>
<dbReference type="GO" id="GO:0007565">
    <property type="term" value="P:female pregnancy"/>
    <property type="evidence" value="ECO:0007669"/>
    <property type="project" value="TreeGrafter"/>
</dbReference>
<keyword evidence="5" id="KW-1015">Disulfide bond</keyword>
<reference evidence="12 13" key="1">
    <citation type="journal article" date="2023" name="bioRxiv">
        <title>Conserved and derived expression patterns and positive selection on dental genes reveal complex evolutionary context of ever-growing rodent molars.</title>
        <authorList>
            <person name="Calamari Z.T."/>
            <person name="Song A."/>
            <person name="Cohen E."/>
            <person name="Akter M."/>
            <person name="Roy R.D."/>
            <person name="Hallikas O."/>
            <person name="Christensen M.M."/>
            <person name="Li P."/>
            <person name="Marangoni P."/>
            <person name="Jernvall J."/>
            <person name="Klein O.D."/>
        </authorList>
    </citation>
    <scope>NUCLEOTIDE SEQUENCE [LARGE SCALE GENOMIC DNA]</scope>
    <source>
        <strain evidence="12">V071</strain>
    </source>
</reference>
<dbReference type="PANTHER" id="PTHR11417">
    <property type="entry name" value="SOMATOTROPIN,PROLACTIN"/>
    <property type="match status" value="1"/>
</dbReference>
<evidence type="ECO:0000256" key="10">
    <source>
        <dbReference type="PIRSR" id="PIRSR601400-1"/>
    </source>
</evidence>
<comment type="subunit">
    <text evidence="7">Interacts with PRLR.</text>
</comment>
<name>A0AAW0JD92_MYOGA</name>
<gene>
    <name evidence="12" type="ORF">U0070_020227</name>
</gene>
<evidence type="ECO:0000256" key="6">
    <source>
        <dbReference type="ARBA" id="ARBA00037239"/>
    </source>
</evidence>
<dbReference type="GO" id="GO:0007595">
    <property type="term" value="P:lactation"/>
    <property type="evidence" value="ECO:0007669"/>
    <property type="project" value="UniProtKB-KW"/>
</dbReference>
<organism evidence="12 13">
    <name type="scientific">Myodes glareolus</name>
    <name type="common">Bank vole</name>
    <name type="synonym">Clethrionomys glareolus</name>
    <dbReference type="NCBI Taxonomy" id="447135"/>
    <lineage>
        <taxon>Eukaryota</taxon>
        <taxon>Metazoa</taxon>
        <taxon>Chordata</taxon>
        <taxon>Craniata</taxon>
        <taxon>Vertebrata</taxon>
        <taxon>Euteleostomi</taxon>
        <taxon>Mammalia</taxon>
        <taxon>Eutheria</taxon>
        <taxon>Euarchontoglires</taxon>
        <taxon>Glires</taxon>
        <taxon>Rodentia</taxon>
        <taxon>Myomorpha</taxon>
        <taxon>Muroidea</taxon>
        <taxon>Cricetidae</taxon>
        <taxon>Arvicolinae</taxon>
        <taxon>Myodes</taxon>
    </lineage>
</organism>
<dbReference type="EMBL" id="JBBHLL010000044">
    <property type="protein sequence ID" value="KAK7824720.1"/>
    <property type="molecule type" value="Genomic_DNA"/>
</dbReference>
<dbReference type="GO" id="GO:0005179">
    <property type="term" value="F:hormone activity"/>
    <property type="evidence" value="ECO:0007669"/>
    <property type="project" value="UniProtKB-KW"/>
</dbReference>
<dbReference type="Pfam" id="PF00103">
    <property type="entry name" value="Hormone_1"/>
    <property type="match status" value="2"/>
</dbReference>
<keyword evidence="10" id="KW-0862">Zinc</keyword>
<evidence type="ECO:0000256" key="9">
    <source>
        <dbReference type="ARBA" id="ARBA00043262"/>
    </source>
</evidence>
<dbReference type="CDD" id="cd10288">
    <property type="entry name" value="prolactin_like"/>
    <property type="match status" value="1"/>
</dbReference>
<evidence type="ECO:0000256" key="5">
    <source>
        <dbReference type="ARBA" id="ARBA00023157"/>
    </source>
</evidence>
<proteinExistence type="inferred from homology"/>
<evidence type="ECO:0000256" key="7">
    <source>
        <dbReference type="ARBA" id="ARBA00038619"/>
    </source>
</evidence>
<dbReference type="GO" id="GO:1903489">
    <property type="term" value="P:positive regulation of lactation"/>
    <property type="evidence" value="ECO:0007669"/>
    <property type="project" value="TreeGrafter"/>
</dbReference>
<dbReference type="Proteomes" id="UP001488838">
    <property type="component" value="Unassembled WGS sequence"/>
</dbReference>
<sequence>AVQGIEVDSCVEHVKQEGTEANFKVKAVTFHKAFGLNLGNPDAQDKGRENEQEISKGTLLLLVMFNLLFCQNVHPLPICPSGNCQMTLQELFDRVIMLSHYVYMMSADMFIEFEKQYAQDHEFIAKAINDCPTSSLATPEDKEEAQQVPPEVLLNLILSLVHSWNDPLFQLVTEVDGIHEASDAIISRAKEIGEQNKRLLEGIEKILGQAYPEAKGNEIYSVWSQFPSLQGTDEESRDLALYNKIRCLRRDSHKNVKFAKVSWLNDKVPIECHTASIRTPQNFKQIRETKTEDLLKAVMAISRAWDYPLIHLILATAALPEESNEMMQRINDVKNGIIELLGGLEILLSRTQPGAVEYYPPSWSGLRELQSSDEDTQLFVMYNLCRCLKRDTQKVESYLKVLKNRVIFKKNY</sequence>
<comment type="caution">
    <text evidence="12">The sequence shown here is derived from an EMBL/GenBank/DDBJ whole genome shotgun (WGS) entry which is preliminary data.</text>
</comment>
<evidence type="ECO:0000313" key="13">
    <source>
        <dbReference type="Proteomes" id="UP001488838"/>
    </source>
</evidence>
<dbReference type="AlphaFoldDB" id="A0AAW0JD92"/>
<feature type="non-terminal residue" evidence="12">
    <location>
        <position position="1"/>
    </location>
</feature>
<dbReference type="GO" id="GO:0031667">
    <property type="term" value="P:response to nutrient levels"/>
    <property type="evidence" value="ECO:0007669"/>
    <property type="project" value="TreeGrafter"/>
</dbReference>
<dbReference type="GO" id="GO:0005615">
    <property type="term" value="C:extracellular space"/>
    <property type="evidence" value="ECO:0007669"/>
    <property type="project" value="TreeGrafter"/>
</dbReference>
<dbReference type="PANTHER" id="PTHR11417:SF5">
    <property type="entry name" value="PROLACTIN"/>
    <property type="match status" value="1"/>
</dbReference>